<evidence type="ECO:0000313" key="2">
    <source>
        <dbReference type="EMBL" id="VEL09167.1"/>
    </source>
</evidence>
<proteinExistence type="predicted"/>
<dbReference type="AlphaFoldDB" id="A0A448WDN2"/>
<dbReference type="EMBL" id="CAAALY010005622">
    <property type="protein sequence ID" value="VEL09167.1"/>
    <property type="molecule type" value="Genomic_DNA"/>
</dbReference>
<gene>
    <name evidence="2" type="ORF">PXEA_LOCUS2607</name>
</gene>
<comment type="caution">
    <text evidence="2">The sequence shown here is derived from an EMBL/GenBank/DDBJ whole genome shotgun (WGS) entry which is preliminary data.</text>
</comment>
<dbReference type="OrthoDB" id="6263727at2759"/>
<protein>
    <submittedName>
        <fullName evidence="2">Uncharacterized protein</fullName>
    </submittedName>
</protein>
<sequence>MPHIIHAEEVADLCEHAIDIATYSATSPYLRTIASSRGESLSSFQAPNKNPASNSSSASISEMDYPQKPAFVYPEGLAFQEINTDIISSICLLGKRILRQYSSEFILPDNTRVAVSRRETTYPAEATHSVLVSLAVGLPRLNASDKYGGKEDEKGGQSQSKPQVETACEEGYNTKQTSEIDANGACGEGTALANSSIHNKRTSVVSNSMITETNMTNEATSSWLGTSEYEDEVEEAFCEECE</sequence>
<evidence type="ECO:0000313" key="3">
    <source>
        <dbReference type="Proteomes" id="UP000784294"/>
    </source>
</evidence>
<feature type="compositionally biased region" description="Low complexity" evidence="1">
    <location>
        <begin position="46"/>
        <end position="61"/>
    </location>
</feature>
<accession>A0A448WDN2</accession>
<feature type="non-terminal residue" evidence="2">
    <location>
        <position position="1"/>
    </location>
</feature>
<evidence type="ECO:0000256" key="1">
    <source>
        <dbReference type="SAM" id="MobiDB-lite"/>
    </source>
</evidence>
<name>A0A448WDN2_9PLAT</name>
<organism evidence="2 3">
    <name type="scientific">Protopolystoma xenopodis</name>
    <dbReference type="NCBI Taxonomy" id="117903"/>
    <lineage>
        <taxon>Eukaryota</taxon>
        <taxon>Metazoa</taxon>
        <taxon>Spiralia</taxon>
        <taxon>Lophotrochozoa</taxon>
        <taxon>Platyhelminthes</taxon>
        <taxon>Monogenea</taxon>
        <taxon>Polyopisthocotylea</taxon>
        <taxon>Polystomatidea</taxon>
        <taxon>Polystomatidae</taxon>
        <taxon>Protopolystoma</taxon>
    </lineage>
</organism>
<feature type="region of interest" description="Disordered" evidence="1">
    <location>
        <begin position="145"/>
        <end position="170"/>
    </location>
</feature>
<reference evidence="2" key="1">
    <citation type="submission" date="2018-11" db="EMBL/GenBank/DDBJ databases">
        <authorList>
            <consortium name="Pathogen Informatics"/>
        </authorList>
    </citation>
    <scope>NUCLEOTIDE SEQUENCE</scope>
</reference>
<keyword evidence="3" id="KW-1185">Reference proteome</keyword>
<feature type="region of interest" description="Disordered" evidence="1">
    <location>
        <begin position="41"/>
        <end position="61"/>
    </location>
</feature>
<dbReference type="Proteomes" id="UP000784294">
    <property type="component" value="Unassembled WGS sequence"/>
</dbReference>